<dbReference type="Gene3D" id="2.40.50.100">
    <property type="match status" value="1"/>
</dbReference>
<protein>
    <submittedName>
        <fullName evidence="2">Acetyl-CoA carboxylase biotin carboxyl carrier protein</fullName>
    </submittedName>
</protein>
<dbReference type="InterPro" id="IPR011053">
    <property type="entry name" value="Single_hybrid_motif"/>
</dbReference>
<name>A0ABW8MM43_9BURK</name>
<dbReference type="InterPro" id="IPR000089">
    <property type="entry name" value="Biotin_lipoyl"/>
</dbReference>
<evidence type="ECO:0000313" key="3">
    <source>
        <dbReference type="Proteomes" id="UP001620514"/>
    </source>
</evidence>
<dbReference type="SUPFAM" id="SSF51230">
    <property type="entry name" value="Single hybrid motif"/>
    <property type="match status" value="1"/>
</dbReference>
<dbReference type="Proteomes" id="UP001620514">
    <property type="component" value="Unassembled WGS sequence"/>
</dbReference>
<gene>
    <name evidence="2" type="ORF">ABH943_003538</name>
</gene>
<reference evidence="2 3" key="1">
    <citation type="submission" date="2024-11" db="EMBL/GenBank/DDBJ databases">
        <title>Using genomics to understand microbial adaptation to soil warming.</title>
        <authorList>
            <person name="Deangelis K.M. PhD."/>
        </authorList>
    </citation>
    <scope>NUCLEOTIDE SEQUENCE [LARGE SCALE GENOMIC DNA]</scope>
    <source>
        <strain evidence="2 3">GAS97</strain>
    </source>
</reference>
<dbReference type="CDD" id="cd06850">
    <property type="entry name" value="biotinyl_domain"/>
    <property type="match status" value="1"/>
</dbReference>
<accession>A0ABW8MM43</accession>
<keyword evidence="3" id="KW-1185">Reference proteome</keyword>
<dbReference type="Pfam" id="PF00364">
    <property type="entry name" value="Biotin_lipoyl"/>
    <property type="match status" value="1"/>
</dbReference>
<dbReference type="EMBL" id="JBIYDN010000010">
    <property type="protein sequence ID" value="MFK4443516.1"/>
    <property type="molecule type" value="Genomic_DNA"/>
</dbReference>
<comment type="caution">
    <text evidence="2">The sequence shown here is derived from an EMBL/GenBank/DDBJ whole genome shotgun (WGS) entry which is preliminary data.</text>
</comment>
<dbReference type="RefSeq" id="WP_404608233.1">
    <property type="nucleotide sequence ID" value="NZ_JBIYDN010000010.1"/>
</dbReference>
<sequence length="145" mass="15026">MTQGKELQISELRQITGWLETAGIGFIEIGGKGTLVRLTLESEGERDGEGGVAANPQPAPSVRQVQVIASSPGVLLTCHPMRSTPFVEPGAQVRQGDVLGLLRIAELCLPVAAPCDGVVVTWLVDPGATVGYGTALMNLAPAGNI</sequence>
<organism evidence="2 3">
    <name type="scientific">Caballeronia udeis</name>
    <dbReference type="NCBI Taxonomy" id="1232866"/>
    <lineage>
        <taxon>Bacteria</taxon>
        <taxon>Pseudomonadati</taxon>
        <taxon>Pseudomonadota</taxon>
        <taxon>Betaproteobacteria</taxon>
        <taxon>Burkholderiales</taxon>
        <taxon>Burkholderiaceae</taxon>
        <taxon>Caballeronia</taxon>
    </lineage>
</organism>
<evidence type="ECO:0000313" key="2">
    <source>
        <dbReference type="EMBL" id="MFK4443516.1"/>
    </source>
</evidence>
<proteinExistence type="predicted"/>
<feature type="domain" description="Lipoyl-binding" evidence="1">
    <location>
        <begin position="68"/>
        <end position="139"/>
    </location>
</feature>
<evidence type="ECO:0000259" key="1">
    <source>
        <dbReference type="Pfam" id="PF00364"/>
    </source>
</evidence>